<dbReference type="Proteomes" id="UP000313359">
    <property type="component" value="Unassembled WGS sequence"/>
</dbReference>
<evidence type="ECO:0000313" key="1">
    <source>
        <dbReference type="EMBL" id="RPD65409.1"/>
    </source>
</evidence>
<protein>
    <submittedName>
        <fullName evidence="1">Uncharacterized protein</fullName>
    </submittedName>
</protein>
<keyword evidence="2" id="KW-1185">Reference proteome</keyword>
<dbReference type="OrthoDB" id="2758705at2759"/>
<proteinExistence type="predicted"/>
<dbReference type="EMBL" id="ML122252">
    <property type="protein sequence ID" value="RPD65409.1"/>
    <property type="molecule type" value="Genomic_DNA"/>
</dbReference>
<accession>A0A5C2SQS1</accession>
<sequence length="198" mass="21872">MRLRDPADYDVLTSSPIVRILVLRDRNGNAARDVSNPREAYVTDGSSYAWITLPKLPHLDQAPSRELQVGAAVKLVEMRRLSSYHSSSILVTGLEIVGKPVLADVITELEASPIPRQPSRSSSLTPSDALAGDALQQERDARLLAELKFEDEQRRRLFLENLLADVCRDLDSRESLVPAAMEALTKLAELTDVAMPVD</sequence>
<organism evidence="1 2">
    <name type="scientific">Lentinus tigrinus ALCF2SS1-6</name>
    <dbReference type="NCBI Taxonomy" id="1328759"/>
    <lineage>
        <taxon>Eukaryota</taxon>
        <taxon>Fungi</taxon>
        <taxon>Dikarya</taxon>
        <taxon>Basidiomycota</taxon>
        <taxon>Agaricomycotina</taxon>
        <taxon>Agaricomycetes</taxon>
        <taxon>Polyporales</taxon>
        <taxon>Polyporaceae</taxon>
        <taxon>Lentinus</taxon>
    </lineage>
</organism>
<reference evidence="1" key="1">
    <citation type="journal article" date="2018" name="Genome Biol. Evol.">
        <title>Genomics and development of Lentinus tigrinus, a white-rot wood-decaying mushroom with dimorphic fruiting bodies.</title>
        <authorList>
            <person name="Wu B."/>
            <person name="Xu Z."/>
            <person name="Knudson A."/>
            <person name="Carlson A."/>
            <person name="Chen N."/>
            <person name="Kovaka S."/>
            <person name="LaButti K."/>
            <person name="Lipzen A."/>
            <person name="Pennachio C."/>
            <person name="Riley R."/>
            <person name="Schakwitz W."/>
            <person name="Umezawa K."/>
            <person name="Ohm R.A."/>
            <person name="Grigoriev I.V."/>
            <person name="Nagy L.G."/>
            <person name="Gibbons J."/>
            <person name="Hibbett D."/>
        </authorList>
    </citation>
    <scope>NUCLEOTIDE SEQUENCE [LARGE SCALE GENOMIC DNA]</scope>
    <source>
        <strain evidence="1">ALCF2SS1-6</strain>
    </source>
</reference>
<name>A0A5C2SQS1_9APHY</name>
<evidence type="ECO:0000313" key="2">
    <source>
        <dbReference type="Proteomes" id="UP000313359"/>
    </source>
</evidence>
<dbReference type="AlphaFoldDB" id="A0A5C2SQS1"/>
<gene>
    <name evidence="1" type="ORF">L227DRAFT_210665</name>
</gene>